<keyword evidence="2" id="KW-1185">Reference proteome</keyword>
<sequence>MTYLTLLSYGCAAEYRRAIGTILSFYAHYHEPARVATVLFTDNPEFFRPYLAGLPVDYVLLTDERRRAMYGPHNYAFRVKIGILAELMQRQPGADVLYLDSDTFFLDNPASLLRELAAGVAFMHQPEYTFAEAVIQYAARPDAAAPRRLVELLERQIFLVNGQLRHFTATQKGWNSGVLGLPAAAAALLPDVFALTDAFYAGSGWFTSEQLAFSLALPVRFPLRRADAYVCHYWSPGQKTHMDACLTPLITPALASQPLAIRLAAVAARTSGWHRQLALEKLHEGALYAASRGRLVPALKYALKALARAPFDLAFMRRLTQVLRAQPAP</sequence>
<dbReference type="InterPro" id="IPR029044">
    <property type="entry name" value="Nucleotide-diphossugar_trans"/>
</dbReference>
<gene>
    <name evidence="1" type="ORF">O3303_05825</name>
</gene>
<dbReference type="Proteomes" id="UP001211005">
    <property type="component" value="Chromosome"/>
</dbReference>
<evidence type="ECO:0000313" key="1">
    <source>
        <dbReference type="EMBL" id="WBA43083.1"/>
    </source>
</evidence>
<organism evidence="1 2">
    <name type="scientific">Hymenobacter canadensis</name>
    <dbReference type="NCBI Taxonomy" id="2999067"/>
    <lineage>
        <taxon>Bacteria</taxon>
        <taxon>Pseudomonadati</taxon>
        <taxon>Bacteroidota</taxon>
        <taxon>Cytophagia</taxon>
        <taxon>Cytophagales</taxon>
        <taxon>Hymenobacteraceae</taxon>
        <taxon>Hymenobacter</taxon>
    </lineage>
</organism>
<name>A0ABY7LRN7_9BACT</name>
<dbReference type="RefSeq" id="WP_269561128.1">
    <property type="nucleotide sequence ID" value="NZ_CP114767.1"/>
</dbReference>
<proteinExistence type="predicted"/>
<protein>
    <recommendedName>
        <fullName evidence="3">Nucleotide-diphospho-sugar transferase domain-containing protein</fullName>
    </recommendedName>
</protein>
<dbReference type="SUPFAM" id="SSF53448">
    <property type="entry name" value="Nucleotide-diphospho-sugar transferases"/>
    <property type="match status" value="1"/>
</dbReference>
<reference evidence="1 2" key="1">
    <citation type="submission" date="2022-12" db="EMBL/GenBank/DDBJ databases">
        <title>Hymenobacter canadensis sp. nov. isolated from lake water of the Cambridge Bay, Canada.</title>
        <authorList>
            <person name="Kim W.H."/>
            <person name="Lee Y.M."/>
        </authorList>
    </citation>
    <scope>NUCLEOTIDE SEQUENCE [LARGE SCALE GENOMIC DNA]</scope>
    <source>
        <strain evidence="1 2">PAMC 29467</strain>
    </source>
</reference>
<accession>A0ABY7LRN7</accession>
<evidence type="ECO:0008006" key="3">
    <source>
        <dbReference type="Google" id="ProtNLM"/>
    </source>
</evidence>
<evidence type="ECO:0000313" key="2">
    <source>
        <dbReference type="Proteomes" id="UP001211005"/>
    </source>
</evidence>
<dbReference type="EMBL" id="CP114767">
    <property type="protein sequence ID" value="WBA43083.1"/>
    <property type="molecule type" value="Genomic_DNA"/>
</dbReference>